<dbReference type="SUPFAM" id="SSF56796">
    <property type="entry name" value="Dehydroquinate synthase-like"/>
    <property type="match status" value="1"/>
</dbReference>
<feature type="domain" description="Fe-containing alcohol dehydrogenase-like C-terminal" evidence="3">
    <location>
        <begin position="183"/>
        <end position="378"/>
    </location>
</feature>
<gene>
    <name evidence="4" type="ORF">H8S62_05350</name>
</gene>
<dbReference type="InterPro" id="IPR001670">
    <property type="entry name" value="ADH_Fe/GldA"/>
</dbReference>
<proteinExistence type="predicted"/>
<dbReference type="GO" id="GO:0004022">
    <property type="term" value="F:alcohol dehydrogenase (NAD+) activity"/>
    <property type="evidence" value="ECO:0007669"/>
    <property type="project" value="TreeGrafter"/>
</dbReference>
<organism evidence="4 5">
    <name type="scientific">Lawsonibacter faecis</name>
    <dbReference type="NCBI Taxonomy" id="2763052"/>
    <lineage>
        <taxon>Bacteria</taxon>
        <taxon>Bacillati</taxon>
        <taxon>Bacillota</taxon>
        <taxon>Clostridia</taxon>
        <taxon>Eubacteriales</taxon>
        <taxon>Oscillospiraceae</taxon>
        <taxon>Lawsonibacter</taxon>
    </lineage>
</organism>
<dbReference type="GO" id="GO:0046872">
    <property type="term" value="F:metal ion binding"/>
    <property type="evidence" value="ECO:0007669"/>
    <property type="project" value="InterPro"/>
</dbReference>
<dbReference type="FunFam" id="3.40.50.1970:FF:000003">
    <property type="entry name" value="Alcohol dehydrogenase, iron-containing"/>
    <property type="match status" value="1"/>
</dbReference>
<dbReference type="Gene3D" id="3.40.50.1970">
    <property type="match status" value="1"/>
</dbReference>
<evidence type="ECO:0000313" key="4">
    <source>
        <dbReference type="EMBL" id="MBC5736430.1"/>
    </source>
</evidence>
<dbReference type="InterPro" id="IPR018211">
    <property type="entry name" value="ADH_Fe_CS"/>
</dbReference>
<keyword evidence="1" id="KW-0560">Oxidoreductase</keyword>
<dbReference type="PANTHER" id="PTHR11496:SF83">
    <property type="entry name" value="HYDROXYACID-OXOACID TRANSHYDROGENASE, MITOCHONDRIAL"/>
    <property type="match status" value="1"/>
</dbReference>
<dbReference type="EMBL" id="JACOPQ010000003">
    <property type="protein sequence ID" value="MBC5736430.1"/>
    <property type="molecule type" value="Genomic_DNA"/>
</dbReference>
<evidence type="ECO:0000259" key="3">
    <source>
        <dbReference type="Pfam" id="PF25137"/>
    </source>
</evidence>
<evidence type="ECO:0000313" key="5">
    <source>
        <dbReference type="Proteomes" id="UP000607645"/>
    </source>
</evidence>
<comment type="caution">
    <text evidence="4">The sequence shown here is derived from an EMBL/GenBank/DDBJ whole genome shotgun (WGS) entry which is preliminary data.</text>
</comment>
<feature type="domain" description="Alcohol dehydrogenase iron-type/glycerol dehydrogenase GldA" evidence="2">
    <location>
        <begin position="8"/>
        <end position="172"/>
    </location>
</feature>
<dbReference type="Proteomes" id="UP000607645">
    <property type="component" value="Unassembled WGS sequence"/>
</dbReference>
<dbReference type="AlphaFoldDB" id="A0A8J6MC68"/>
<dbReference type="Pfam" id="PF25137">
    <property type="entry name" value="ADH_Fe_C"/>
    <property type="match status" value="1"/>
</dbReference>
<evidence type="ECO:0000259" key="2">
    <source>
        <dbReference type="Pfam" id="PF00465"/>
    </source>
</evidence>
<dbReference type="CDD" id="cd14863">
    <property type="entry name" value="Fe-ADH-like"/>
    <property type="match status" value="1"/>
</dbReference>
<name>A0A8J6MC68_9FIRM</name>
<keyword evidence="5" id="KW-1185">Reference proteome</keyword>
<dbReference type="InterPro" id="IPR056798">
    <property type="entry name" value="ADH_Fe_C"/>
</dbReference>
<dbReference type="PANTHER" id="PTHR11496">
    <property type="entry name" value="ALCOHOL DEHYDROGENASE"/>
    <property type="match status" value="1"/>
</dbReference>
<dbReference type="RefSeq" id="WP_155148060.1">
    <property type="nucleotide sequence ID" value="NZ_JACOPQ010000003.1"/>
</dbReference>
<sequence>MLEQKVNLIFGPGKLSELGGIVREKGYRKAMVVCDSGIVAAGITDKVCKVLADAGVEYIVYDKVNPEPSHNVPDQGIVVFQENGCDVAVGVGGGSSMDCAKSINLLRYNEGPILRFAGPNVPMNLSPGVILIPTTSGTGSEVSDGLVMSSDDHMKHGCLAVNAMAEYAIVDPELMVTMPPELTAATGLDAFSHACEGYTTNIASVATDHIEEAVMRTVVEWLPVAVRDGSNVEARAHMAIASTLGGWMLVQAHTNAGHSVAHLIGSYYGIPHGEACAYATPWLLEFNAPALPEKVRWVGELVGGKFTGRETPEEIGAITRDAFIRFRDEVLQLPPASRYNPDKSIFPTVAQGIVDEMFQMFQPRPMSVQDAMDILEKLFA</sequence>
<protein>
    <submittedName>
        <fullName evidence="4">Iron-containing alcohol dehydrogenase</fullName>
    </submittedName>
</protein>
<dbReference type="PROSITE" id="PS00913">
    <property type="entry name" value="ADH_IRON_1"/>
    <property type="match status" value="1"/>
</dbReference>
<evidence type="ECO:0000256" key="1">
    <source>
        <dbReference type="ARBA" id="ARBA00023002"/>
    </source>
</evidence>
<dbReference type="InterPro" id="IPR039697">
    <property type="entry name" value="Alcohol_dehydrogenase_Fe"/>
</dbReference>
<dbReference type="Gene3D" id="1.20.1090.10">
    <property type="entry name" value="Dehydroquinate synthase-like - alpha domain"/>
    <property type="match status" value="1"/>
</dbReference>
<accession>A0A8J6MC68</accession>
<reference evidence="4" key="1">
    <citation type="submission" date="2020-08" db="EMBL/GenBank/DDBJ databases">
        <title>Genome public.</title>
        <authorList>
            <person name="Liu C."/>
            <person name="Sun Q."/>
        </authorList>
    </citation>
    <scope>NUCLEOTIDE SEQUENCE</scope>
    <source>
        <strain evidence="4">NSJ-52</strain>
    </source>
</reference>
<dbReference type="Pfam" id="PF00465">
    <property type="entry name" value="Fe-ADH"/>
    <property type="match status" value="1"/>
</dbReference>